<dbReference type="Gene3D" id="3.30.470.20">
    <property type="entry name" value="ATP-grasp fold, B domain"/>
    <property type="match status" value="1"/>
</dbReference>
<feature type="compositionally biased region" description="Basic and acidic residues" evidence="11">
    <location>
        <begin position="1225"/>
        <end position="1242"/>
    </location>
</feature>
<dbReference type="Pfam" id="PF00289">
    <property type="entry name" value="Biotin_carb_N"/>
    <property type="match status" value="1"/>
</dbReference>
<dbReference type="InterPro" id="IPR011054">
    <property type="entry name" value="Rudment_hybrid_motif"/>
</dbReference>
<dbReference type="Pfam" id="PF08326">
    <property type="entry name" value="ACC_central"/>
    <property type="match status" value="1"/>
</dbReference>
<keyword evidence="4" id="KW-0963">Cytoplasm</keyword>
<dbReference type="InterPro" id="IPR037213">
    <property type="entry name" value="Run_dom_sf"/>
</dbReference>
<feature type="region of interest" description="Disordered" evidence="11">
    <location>
        <begin position="1223"/>
        <end position="1242"/>
    </location>
</feature>
<dbReference type="SUPFAM" id="SSF52096">
    <property type="entry name" value="ClpP/crotonase"/>
    <property type="match status" value="2"/>
</dbReference>
<feature type="region of interest" description="Disordered" evidence="11">
    <location>
        <begin position="751"/>
        <end position="819"/>
    </location>
</feature>
<evidence type="ECO:0000256" key="10">
    <source>
        <dbReference type="PROSITE-ProRule" id="PRU00409"/>
    </source>
</evidence>
<comment type="subcellular location">
    <subcellularLocation>
        <location evidence="2">Cytoplasm</location>
    </subcellularLocation>
</comment>
<evidence type="ECO:0000256" key="8">
    <source>
        <dbReference type="ARBA" id="ARBA00022840"/>
    </source>
</evidence>
<feature type="compositionally biased region" description="Basic and acidic residues" evidence="11">
    <location>
        <begin position="1400"/>
        <end position="1410"/>
    </location>
</feature>
<dbReference type="Pfam" id="PF01039">
    <property type="entry name" value="Carboxyl_trans"/>
    <property type="match status" value="1"/>
</dbReference>
<evidence type="ECO:0000256" key="4">
    <source>
        <dbReference type="ARBA" id="ARBA00022490"/>
    </source>
</evidence>
<dbReference type="Gene3D" id="2.40.50.100">
    <property type="match status" value="1"/>
</dbReference>
<feature type="compositionally biased region" description="Basic and acidic residues" evidence="11">
    <location>
        <begin position="91"/>
        <end position="101"/>
    </location>
</feature>
<comment type="cofactor">
    <cofactor evidence="1">
        <name>biotin</name>
        <dbReference type="ChEBI" id="CHEBI:57586"/>
    </cofactor>
</comment>
<dbReference type="Gene3D" id="3.90.1770.10">
    <property type="entry name" value="PreATP-grasp domain"/>
    <property type="match status" value="1"/>
</dbReference>
<dbReference type="PROSITE" id="PS50979">
    <property type="entry name" value="BC"/>
    <property type="match status" value="1"/>
</dbReference>
<feature type="compositionally biased region" description="Low complexity" evidence="11">
    <location>
        <begin position="103"/>
        <end position="117"/>
    </location>
</feature>
<dbReference type="InterPro" id="IPR011762">
    <property type="entry name" value="COA_CT_N"/>
</dbReference>
<keyword evidence="5" id="KW-0597">Phosphoprotein</keyword>
<evidence type="ECO:0000256" key="2">
    <source>
        <dbReference type="ARBA" id="ARBA00004496"/>
    </source>
</evidence>
<feature type="domain" description="RUN" evidence="12">
    <location>
        <begin position="1001"/>
        <end position="1145"/>
    </location>
</feature>
<comment type="caution">
    <text evidence="17">The sequence shown here is derived from an EMBL/GenBank/DDBJ whole genome shotgun (WGS) entry which is preliminary data.</text>
</comment>
<dbReference type="InterPro" id="IPR034733">
    <property type="entry name" value="AcCoA_carboxyl_beta"/>
</dbReference>
<evidence type="ECO:0000256" key="1">
    <source>
        <dbReference type="ARBA" id="ARBA00001953"/>
    </source>
</evidence>
<dbReference type="InterPro" id="IPR016185">
    <property type="entry name" value="PreATP-grasp_dom_sf"/>
</dbReference>
<dbReference type="SMART" id="SM00878">
    <property type="entry name" value="Biotin_carb_C"/>
    <property type="match status" value="1"/>
</dbReference>
<evidence type="ECO:0000259" key="14">
    <source>
        <dbReference type="PROSITE" id="PS50979"/>
    </source>
</evidence>
<dbReference type="Pfam" id="PF21385">
    <property type="entry name" value="ACCA_BT"/>
    <property type="match status" value="1"/>
</dbReference>
<dbReference type="FunFam" id="3.30.1490.20:FF:000003">
    <property type="entry name" value="acetyl-CoA carboxylase isoform X1"/>
    <property type="match status" value="1"/>
</dbReference>
<dbReference type="Gene3D" id="3.40.50.20">
    <property type="match status" value="1"/>
</dbReference>
<dbReference type="Gene3D" id="1.20.58.900">
    <property type="match status" value="1"/>
</dbReference>
<evidence type="ECO:0000313" key="18">
    <source>
        <dbReference type="Proteomes" id="UP000290572"/>
    </source>
</evidence>
<dbReference type="InterPro" id="IPR049076">
    <property type="entry name" value="ACCA"/>
</dbReference>
<feature type="compositionally biased region" description="Acidic residues" evidence="11">
    <location>
        <begin position="506"/>
        <end position="522"/>
    </location>
</feature>
<dbReference type="CDD" id="cd17702">
    <property type="entry name" value="RUN_RUSC2"/>
    <property type="match status" value="1"/>
</dbReference>
<dbReference type="InterPro" id="IPR047342">
    <property type="entry name" value="RUN_RUSC2"/>
</dbReference>
<dbReference type="SMART" id="SM00593">
    <property type="entry name" value="RUN"/>
    <property type="match status" value="1"/>
</dbReference>
<dbReference type="Pfam" id="PF02786">
    <property type="entry name" value="CPSase_L_D2"/>
    <property type="match status" value="1"/>
</dbReference>
<evidence type="ECO:0000256" key="6">
    <source>
        <dbReference type="ARBA" id="ARBA00022598"/>
    </source>
</evidence>
<dbReference type="PROSITE" id="PS50989">
    <property type="entry name" value="COA_CT_CTER"/>
    <property type="match status" value="1"/>
</dbReference>
<feature type="compositionally biased region" description="Acidic residues" evidence="11">
    <location>
        <begin position="141"/>
        <end position="151"/>
    </location>
</feature>
<dbReference type="SUPFAM" id="SSF51246">
    <property type="entry name" value="Rudiment single hybrid motif"/>
    <property type="match status" value="1"/>
</dbReference>
<dbReference type="InterPro" id="IPR005481">
    <property type="entry name" value="BC-like_N"/>
</dbReference>
<keyword evidence="9" id="KW-0092">Biotin</keyword>
<dbReference type="FunFam" id="1.20.58.900:FF:000006">
    <property type="entry name" value="RUN and SH3 domain containing 1"/>
    <property type="match status" value="1"/>
</dbReference>
<feature type="compositionally biased region" description="Low complexity" evidence="11">
    <location>
        <begin position="468"/>
        <end position="483"/>
    </location>
</feature>
<evidence type="ECO:0007829" key="19">
    <source>
        <dbReference type="PeptideAtlas" id="A0A498NGB1"/>
    </source>
</evidence>
<dbReference type="PROSITE" id="PS50975">
    <property type="entry name" value="ATP_GRASP"/>
    <property type="match status" value="1"/>
</dbReference>
<dbReference type="FunFam" id="3.90.226.10:FF:000010">
    <property type="entry name" value="acetyl-CoA carboxylase isoform X2"/>
    <property type="match status" value="1"/>
</dbReference>
<dbReference type="FunFam" id="3.90.1770.10:FF:000001">
    <property type="entry name" value="acetyl-CoA carboxylase 1"/>
    <property type="match status" value="1"/>
</dbReference>
<feature type="region of interest" description="Disordered" evidence="11">
    <location>
        <begin position="244"/>
        <end position="277"/>
    </location>
</feature>
<evidence type="ECO:0000259" key="12">
    <source>
        <dbReference type="PROSITE" id="PS50826"/>
    </source>
</evidence>
<dbReference type="EMBL" id="QBIY01011545">
    <property type="protein sequence ID" value="RXN30875.1"/>
    <property type="molecule type" value="Genomic_DNA"/>
</dbReference>
<dbReference type="Pfam" id="PF02785">
    <property type="entry name" value="Biotin_carb_C"/>
    <property type="match status" value="1"/>
</dbReference>
<dbReference type="GO" id="GO:0005739">
    <property type="term" value="C:mitochondrion"/>
    <property type="evidence" value="ECO:0007669"/>
    <property type="project" value="TreeGrafter"/>
</dbReference>
<feature type="compositionally biased region" description="Low complexity" evidence="11">
    <location>
        <begin position="797"/>
        <end position="809"/>
    </location>
</feature>
<dbReference type="FunFam" id="3.30.470.20:FF:000005">
    <property type="entry name" value="Acetyl-CoA carboxylase 1"/>
    <property type="match status" value="1"/>
</dbReference>
<proteinExistence type="evidence at protein level"/>
<feature type="compositionally biased region" description="Low complexity" evidence="11">
    <location>
        <begin position="1487"/>
        <end position="1515"/>
    </location>
</feature>
<feature type="region of interest" description="Disordered" evidence="11">
    <location>
        <begin position="77"/>
        <end position="157"/>
    </location>
</feature>
<sequence>MDSPPKLAGETLIVHHIPLVHCQVSSSRQCCGSPLKRNSNPFSCPENLGLSRTTSLPERDILQREALVYSSLIQTSSSSLSSSDTFGDGGMRGEKRGRGGRDGSMASDTSSFTSSNSEDQAQGLLMKTRERPRRNPFLLNTEDEDDEDEDNLNGYLEDSSFHLHGNSHEISNASLANEDLPPFHLHDLGFTAEPFLLHGSTEKQWGSTNGPRGEAESRGHTIGGTFDLSTHMEGLNLLRLDSQRRHGSSGSTLSMDCGEQEWGEDDDYEDHSMQGGRGSSECSSLAAPHCSCCGLSQPYPEPFHESFSECHQGYGSDSSCNSSDGVLVNFSTIYNKMNNVVPAKQSLNINSSAEQSCASSVSELIGMCGTECSSGRGAFYLDLHTSPIEPPQHPSATQELGISSSVSQPQGATLELDANCNSYHNLLGSEGLSSAETSANELTSCLQSQARLVVATQNYYKLVTCDLSSQSSPSPAGSSVTSCSDEHSKGSPTQPTEYYLFQQMKEDEEEEDAENDENDPSEIDSTRENVIEGQVYINISPPMTACNSIGASGSGRPRSRSYDRNLDKSPSPRLGSLERMLSCPVRLSESAAPSPPPPPRVTSFAEIARNKRRTGGSPSQKNGMEATSMHSHSSGEFSPIMEDLSKGQSHSLPPLTRCHSQGSCDLSSPHRPRSTPLRESPGGAGKQPRTKAEGGLSISTDSSPVVIRYSKDQRPTSLPIQPFTFQHQFGKTQTKPILPLLDGYISHMQARGAAAAEGGEDDSEEDRRPPHGPSNVPTTVRPSPLGSYSPVRLQGAPTSSGTCSTCTPTPGGPRPPRSLSCPISAGLLPQHTPPGMAIRTETPKLAPLPPTPPPPPLMKQSPLMPALPTRNHCFHRGNLPTLPSSGLSPLGQLEPAPQEEPVKVLPACVTQRQPNGQSLRQLPQYYSDFLPEYFSQTERPPEEFCLSPDANTDESISIDLLQKRGLVKAINTAVDLIVAHFGTSRDAGVKAKLGNSSVSPNVGHLILKYLCPAIREILHDGLKAYVLDLIIGQRKNQPWSVVEASTQLGPSTRVLHSLFSKVNQYSELTNHSMRLNAFIFGLLNLRSLEFWFNHIYTHEDIIAAHYHPWGFLPLSQGACQPLFEELLLLLQPLSLLPFDLDLLFEPHQLQKGEEHLRRKEQLCSARQGLDQSDRSTFQLMRGCGMLESGAQEVGMLPQRERFTLRDEDSQLRTEGVTLKMKCDRRRSAGAERESQDKEAGVGKECLRKSDTGHIDGGGWCAARMKGVGEDCEKEKRRERDGDGAKQKNRQAGWWYQLMQSSQVYIDNSTEGSKFVKWEKRRKGGIESHRQSLPPAREGVVEGAEAIQQVDEQVEHGRTSSSNINSIGNGVLHHSALSEPTKVAKGKPSWMGSPPESVLTELKKSKEKQPDCQDAYEGVQAQPGAGEDGSAQVLRWGRLFGAGNANKVEKSEQKSVRKQRLPSGWLSLDRSVLDLVAQSVGVGKRAEQQSLTTQSQESHLGPTEQAQTQNPQTQRQALRPSMSGPHLLKKGKEHRKMDAHRDFTVASPAEFVTRFGGNRVIDKVLIANNGIAAVKCMRSIRRWSYEMFRNERIIRFVVMVTPEDLKANAEYIKMADHYVPVPGGPNNNNYANVEMIVDIAKRIPVQAVWAGWGHASENPKLPELLHKSGITFLGPSSKAMWALGDKVASSIVAQSADIPTLPWSGTGLRVEWTEEEQRHGRVISVPPELYVQGCVKDVDEGLASAEKIGYPVVIKASEGGGGKGIRKVDSSEDFPSFFRQVQAEVPGSPIFIMQLAEHARHLEVQILADQYGNAISLFGRDCSIQRRHQKIIEEAPANIVSTTTFEQMERYAIRLAKMVGYVSAGTVEYLFTEDESFHFLELNPRLQVEHPCTEMIADVNLPAAQLQIAMGIPLYRIKDIRVLFGETPWGDSPINFESPECIPCPRGHVIAARITSENPDEGFKPSSGTVQELNFRSSKNVWGYFSVGATGGLHEFADSQFGHCFSWGENREEAISNMVVAMKELSIRGDFRTTVEYLIKLLETESFRNNDIDTGWLDHLIAEKVQVLPAASLVNTVSVDLIYDGVKYCLQVARQSPTTYVIIMNDSDIEVDVHRLSDGGLLLSYGGSSYTTYMKEEIDRFEKKSYRITVGNKTCVFEKERDPTVLRSPSAGKLLQYLVADGSHVLATQPYAEIEVKPNTEPLPSQEPLPVVGERLHQVFHNVLENLVKIMDGYCLPEPYFSQKLKKWLDTLMKTLRDPSLPLLELQEIMTSVAGRIPVTVEKAIRKVMAQYASNITSVLCQFPSQRIANILDSHAATLQRKADREVFFMNTQSIVQLVQRYRSGIRGYMKSVVLDLLRRYLQVEMQFQQAHYDKCVINLREQYKPDMTPVLECIFSHAQVSKKNILVTMLIDQLCGRDPTLADELMVILNELTQLSKMENSKVALRARQVLIASHLPSYELRHNQVESIFLSAIDMYGHQFCPENLKKLILSETSIFDVLPSFFYHNNRVVCMAALEVYVQRGYIAYELNSLQHHQLQDGTCAVDFQFMLPSSHPNRVSVPVNDSGEFQTMRRQGSELFLEGALSPPCQRMGAMVAFHSFDHFKRCFDEVICRFADPLCESSLFSDGCSTFCDGESCKNMKENPIHIINVSIKQADTEDDDALVKAFTAFANSKKTVLYEYGIRRITFLVAQKREFPKYFTFRARDEFHEDRIYRNLEPALAFQLELNRMRNFDLTAVPCAHHRMQLYLGAARVEEGAEVTDYRFFIRAIIRHSDLITKEASFEYLQNEGERLLLEAMDELEVAFSNISTRTDCNHIFLNFVPTVIMDPSKIEESVRSMVMRYGSRLWKLRVLQAELKINIRLTTNGDVIPIRLFLTNESGYYLDISLYKEVTDPTTGQIMFQSYGDKQGPLHGMLINTPYVTKDLLQAKRFQAQSLGTTYVYDFPEMFRQALFKLWGPGDSYPKDVLMCNELVLDSQGRLVQMNRLPGDNEIGMVAFRMKMKTPEYPEGRDIIVICNDITHMIGSFGPQEDELFLRASELAREEGIPRIYIAANSGARIGLAEEIRHMFQGFKYLYLTPQDYTRISSSNSVHCHHVEEGGESRYIITDIIGKEDGLGVENLRGSGTIAGETSQAYKEIITISMVTCRAIGIGAYLVLGREVYTSNNQLGGVQIMHNNGVTHNIVPDDFEGVLTILQWLSYMPKSNQSPVPVMPPSDPVEREIDFVPTKAPYDPRWLLCGRPHPTVKGAWQSGFFDHGTFMEVMATWAQTVVVGRARLGGIPLGVIAVETRTVEVTIPADPANLDSEAKIYQQAGQVWFPDSAYKTAQAIEDFNREKLPLMVFANWRGFSGGMKDMYDQVLKFGSYIVDALREFSQPVLVYIPPHAELRGGSWVVIDPTINLQHMELYADRESRGGVLEPEGTVEIKFRRKELVKTMQRTDAVYSRLAEQLGSTELQSQERKDLEAKLKSREDFLLPIYHQVAVQFVDLHDTPGRMQEKGVITDILDWKNARSFFYWRLRRLLLEEVVKGEIMQANQDLSNGHIQSMLRRWFVETEGAVKAYLWDNNKVVVEWLENHLSQQDGTHSVIRENIKYIKRDYALKHIRSLVQANPEVTMDCIIHMAQNITPSQRAKVCHLLATVDNSTTS</sequence>
<dbReference type="Gene3D" id="3.90.226.10">
    <property type="entry name" value="2-enoyl-CoA Hydratase, Chain A, domain 1"/>
    <property type="match status" value="3"/>
</dbReference>
<feature type="region of interest" description="Disordered" evidence="11">
    <location>
        <begin position="385"/>
        <end position="408"/>
    </location>
</feature>
<dbReference type="Proteomes" id="UP000290572">
    <property type="component" value="Unassembled WGS sequence"/>
</dbReference>
<reference evidence="17 18" key="1">
    <citation type="submission" date="2018-03" db="EMBL/GenBank/DDBJ databases">
        <title>Draft genome sequence of Rohu Carp (Labeo rohita).</title>
        <authorList>
            <person name="Das P."/>
            <person name="Kushwaha B."/>
            <person name="Joshi C.G."/>
            <person name="Kumar D."/>
            <person name="Nagpure N.S."/>
            <person name="Sahoo L."/>
            <person name="Das S.P."/>
            <person name="Bit A."/>
            <person name="Patnaik S."/>
            <person name="Meher P.K."/>
            <person name="Jayasankar P."/>
            <person name="Koringa P.G."/>
            <person name="Patel N.V."/>
            <person name="Hinsu A.T."/>
            <person name="Kumar R."/>
            <person name="Pandey M."/>
            <person name="Agarwal S."/>
            <person name="Srivastava S."/>
            <person name="Singh M."/>
            <person name="Iquebal M.A."/>
            <person name="Jaiswal S."/>
            <person name="Angadi U.B."/>
            <person name="Kumar N."/>
            <person name="Raza M."/>
            <person name="Shah T.M."/>
            <person name="Rai A."/>
            <person name="Jena J.K."/>
        </authorList>
    </citation>
    <scope>NUCLEOTIDE SEQUENCE [LARGE SCALE GENOMIC DNA]</scope>
    <source>
        <strain evidence="17">DASCIFA01</strain>
        <tissue evidence="17">Testis</tissue>
    </source>
</reference>
<feature type="domain" description="CoA carboxyltransferase C-terminal" evidence="16">
    <location>
        <begin position="3218"/>
        <end position="3534"/>
    </location>
</feature>
<keyword evidence="3" id="KW-0728">SH3 domain</keyword>
<dbReference type="InterPro" id="IPR011764">
    <property type="entry name" value="Biotin_carboxylation_dom"/>
</dbReference>
<dbReference type="SUPFAM" id="SSF52440">
    <property type="entry name" value="PreATP-grasp domain"/>
    <property type="match status" value="1"/>
</dbReference>
<feature type="region of interest" description="Disordered" evidence="11">
    <location>
        <begin position="610"/>
        <end position="705"/>
    </location>
</feature>
<feature type="domain" description="ATP-grasp" evidence="13">
    <location>
        <begin position="1714"/>
        <end position="1909"/>
    </location>
</feature>
<dbReference type="InterPro" id="IPR005482">
    <property type="entry name" value="Biotin_COase_C"/>
</dbReference>
<feature type="region of interest" description="Disordered" evidence="11">
    <location>
        <begin position="1381"/>
        <end position="1427"/>
    </location>
</feature>
<accession>A0A498NGB1</accession>
<evidence type="ECO:0000313" key="17">
    <source>
        <dbReference type="EMBL" id="RXN30875.1"/>
    </source>
</evidence>
<organism evidence="17 18">
    <name type="scientific">Labeo rohita</name>
    <name type="common">Indian major carp</name>
    <name type="synonym">Cyprinus rohita</name>
    <dbReference type="NCBI Taxonomy" id="84645"/>
    <lineage>
        <taxon>Eukaryota</taxon>
        <taxon>Metazoa</taxon>
        <taxon>Chordata</taxon>
        <taxon>Craniata</taxon>
        <taxon>Vertebrata</taxon>
        <taxon>Euteleostomi</taxon>
        <taxon>Actinopterygii</taxon>
        <taxon>Neopterygii</taxon>
        <taxon>Teleostei</taxon>
        <taxon>Ostariophysi</taxon>
        <taxon>Cypriniformes</taxon>
        <taxon>Cyprinidae</taxon>
        <taxon>Labeoninae</taxon>
        <taxon>Labeonini</taxon>
        <taxon>Labeo</taxon>
    </lineage>
</organism>
<feature type="domain" description="Biotin carboxylation" evidence="14">
    <location>
        <begin position="1559"/>
        <end position="2061"/>
    </location>
</feature>
<evidence type="ECO:0000256" key="11">
    <source>
        <dbReference type="SAM" id="MobiDB-lite"/>
    </source>
</evidence>
<keyword evidence="18" id="KW-1185">Reference proteome</keyword>
<feature type="region of interest" description="Disordered" evidence="11">
    <location>
        <begin position="547"/>
        <end position="578"/>
    </location>
</feature>
<feature type="compositionally biased region" description="Acidic residues" evidence="11">
    <location>
        <begin position="258"/>
        <end position="269"/>
    </location>
</feature>
<dbReference type="InterPro" id="IPR005479">
    <property type="entry name" value="CPAse_ATP-bd"/>
</dbReference>
<dbReference type="PROSITE" id="PS00866">
    <property type="entry name" value="CPSASE_1"/>
    <property type="match status" value="1"/>
</dbReference>
<keyword evidence="8 10" id="KW-0067">ATP-binding</keyword>
<dbReference type="STRING" id="84645.A0A498NGB1"/>
<dbReference type="Gene3D" id="3.30.1490.20">
    <property type="entry name" value="ATP-grasp fold, A domain"/>
    <property type="match status" value="1"/>
</dbReference>
<dbReference type="InterPro" id="IPR029045">
    <property type="entry name" value="ClpP/crotonase-like_dom_sf"/>
</dbReference>
<dbReference type="GO" id="GO:0006633">
    <property type="term" value="P:fatty acid biosynthetic process"/>
    <property type="evidence" value="ECO:0007669"/>
    <property type="project" value="InterPro"/>
</dbReference>
<evidence type="ECO:0000259" key="15">
    <source>
        <dbReference type="PROSITE" id="PS50980"/>
    </source>
</evidence>
<feature type="domain" description="CoA carboxyltransferase N-terminal" evidence="15">
    <location>
        <begin position="2920"/>
        <end position="3214"/>
    </location>
</feature>
<dbReference type="GO" id="GO:0005524">
    <property type="term" value="F:ATP binding"/>
    <property type="evidence" value="ECO:0007669"/>
    <property type="project" value="UniProtKB-UniRule"/>
</dbReference>
<dbReference type="PROSITE" id="PS00867">
    <property type="entry name" value="CPSASE_2"/>
    <property type="match status" value="1"/>
</dbReference>
<keyword evidence="6" id="KW-0436">Ligase</keyword>
<gene>
    <name evidence="17" type="ORF">ROHU_036213</name>
</gene>
<evidence type="ECO:0000256" key="3">
    <source>
        <dbReference type="ARBA" id="ARBA00022443"/>
    </source>
</evidence>
<dbReference type="InterPro" id="IPR004012">
    <property type="entry name" value="Run_dom"/>
</dbReference>
<dbReference type="InterPro" id="IPR011761">
    <property type="entry name" value="ATP-grasp"/>
</dbReference>
<dbReference type="SUPFAM" id="SSF56059">
    <property type="entry name" value="Glutathione synthetase ATP-binding domain-like"/>
    <property type="match status" value="1"/>
</dbReference>
<dbReference type="GO" id="GO:0003989">
    <property type="term" value="F:acetyl-CoA carboxylase activity"/>
    <property type="evidence" value="ECO:0007669"/>
    <property type="project" value="InterPro"/>
</dbReference>
<protein>
    <submittedName>
        <fullName evidence="17">Acetyl-carboxylase 2 isoform X2</fullName>
    </submittedName>
</protein>
<dbReference type="SUPFAM" id="SSF140741">
    <property type="entry name" value="RUN domain-like"/>
    <property type="match status" value="1"/>
</dbReference>
<dbReference type="PANTHER" id="PTHR45728:SF1">
    <property type="entry name" value="ACETYL-COA CARBOXYLASE 2"/>
    <property type="match status" value="1"/>
</dbReference>
<dbReference type="PROSITE" id="PS50980">
    <property type="entry name" value="COA_CT_NTER"/>
    <property type="match status" value="1"/>
</dbReference>
<feature type="compositionally biased region" description="Polar residues" evidence="11">
    <location>
        <begin position="394"/>
        <end position="408"/>
    </location>
</feature>
<dbReference type="PROSITE" id="PS50826">
    <property type="entry name" value="RUN"/>
    <property type="match status" value="1"/>
</dbReference>
<evidence type="ECO:0000256" key="9">
    <source>
        <dbReference type="ARBA" id="ARBA00023267"/>
    </source>
</evidence>
<keyword evidence="7 10" id="KW-0547">Nucleotide-binding</keyword>
<evidence type="ECO:0000256" key="7">
    <source>
        <dbReference type="ARBA" id="ARBA00022741"/>
    </source>
</evidence>
<evidence type="ECO:0000259" key="13">
    <source>
        <dbReference type="PROSITE" id="PS50975"/>
    </source>
</evidence>
<dbReference type="Pfam" id="PF02759">
    <property type="entry name" value="RUN"/>
    <property type="match status" value="1"/>
</dbReference>
<dbReference type="GO" id="GO:0046872">
    <property type="term" value="F:metal ion binding"/>
    <property type="evidence" value="ECO:0007669"/>
    <property type="project" value="InterPro"/>
</dbReference>
<evidence type="ECO:0000259" key="16">
    <source>
        <dbReference type="PROSITE" id="PS50989"/>
    </source>
</evidence>
<dbReference type="InterPro" id="IPR013537">
    <property type="entry name" value="AcCoA_COase_cen"/>
</dbReference>
<feature type="region of interest" description="Disordered" evidence="11">
    <location>
        <begin position="1485"/>
        <end position="1533"/>
    </location>
</feature>
<dbReference type="InterPro" id="IPR049074">
    <property type="entry name" value="ACCA_BT"/>
</dbReference>
<evidence type="ECO:0000256" key="5">
    <source>
        <dbReference type="ARBA" id="ARBA00022553"/>
    </source>
</evidence>
<dbReference type="FunFam" id="3.40.50.20:FF:000005">
    <property type="entry name" value="acetyl-CoA carboxylase isoform X2"/>
    <property type="match status" value="1"/>
</dbReference>
<name>A0A498NGB1_LABRO</name>
<dbReference type="InterPro" id="IPR013815">
    <property type="entry name" value="ATP_grasp_subdomain_1"/>
</dbReference>
<keyword evidence="19" id="KW-1267">Proteomics identification</keyword>
<dbReference type="PANTHER" id="PTHR45728">
    <property type="entry name" value="ACETYL-COA CARBOXYLASE, ISOFORM A"/>
    <property type="match status" value="1"/>
</dbReference>
<dbReference type="InterPro" id="IPR011763">
    <property type="entry name" value="COA_CT_C"/>
</dbReference>
<feature type="region of interest" description="Disordered" evidence="11">
    <location>
        <begin position="467"/>
        <end position="528"/>
    </location>
</feature>